<evidence type="ECO:0000313" key="7">
    <source>
        <dbReference type="Proteomes" id="UP000706172"/>
    </source>
</evidence>
<dbReference type="PROSITE" id="PS00444">
    <property type="entry name" value="POLYPRENYL_SYNTHASE_2"/>
    <property type="match status" value="1"/>
</dbReference>
<keyword evidence="3" id="KW-0808">Transferase</keyword>
<organism evidence="6 7">
    <name type="scientific">Desulfotignum balticum</name>
    <dbReference type="NCBI Taxonomy" id="115781"/>
    <lineage>
        <taxon>Bacteria</taxon>
        <taxon>Pseudomonadati</taxon>
        <taxon>Thermodesulfobacteriota</taxon>
        <taxon>Desulfobacteria</taxon>
        <taxon>Desulfobacterales</taxon>
        <taxon>Desulfobacteraceae</taxon>
        <taxon>Desulfotignum</taxon>
    </lineage>
</organism>
<dbReference type="GO" id="GO:0004659">
    <property type="term" value="F:prenyltransferase activity"/>
    <property type="evidence" value="ECO:0007669"/>
    <property type="project" value="InterPro"/>
</dbReference>
<evidence type="ECO:0000256" key="4">
    <source>
        <dbReference type="ARBA" id="ARBA00022723"/>
    </source>
</evidence>
<evidence type="ECO:0000313" key="6">
    <source>
        <dbReference type="EMBL" id="MBG0778331.1"/>
    </source>
</evidence>
<sequence>MKTDLKTQIMAQVTPDLNQVEQALEENLAPRLDLVKQIAAHLLFSGGKRLRPLLFIHAARMCGYRGGHEVMFSTMFEYLHAATLLHDDVVDGSALRRGRDAAHTLWPAAQVVLTGDFLLARALDIAARTNNSRVIAVIAEITREMSEGEIDQLDKKGRIDLTEAQYMKIIERKTAVLIQGACRCGAILAHASDAKENALADFGFHVGMAFQMADDLLDYTATATQLGKNPGADLREGKLTLPM</sequence>
<dbReference type="Gene3D" id="1.10.600.10">
    <property type="entry name" value="Farnesyl Diphosphate Synthase"/>
    <property type="match status" value="1"/>
</dbReference>
<dbReference type="SFLD" id="SFLDS00005">
    <property type="entry name" value="Isoprenoid_Synthase_Type_I"/>
    <property type="match status" value="1"/>
</dbReference>
<dbReference type="GO" id="GO:0046872">
    <property type="term" value="F:metal ion binding"/>
    <property type="evidence" value="ECO:0007669"/>
    <property type="project" value="UniProtKB-KW"/>
</dbReference>
<keyword evidence="5" id="KW-0460">Magnesium</keyword>
<dbReference type="CDD" id="cd00685">
    <property type="entry name" value="Trans_IPPS_HT"/>
    <property type="match status" value="1"/>
</dbReference>
<protein>
    <submittedName>
        <fullName evidence="6">Polyprenyl synthetase family protein</fullName>
    </submittedName>
</protein>
<evidence type="ECO:0000256" key="5">
    <source>
        <dbReference type="ARBA" id="ARBA00022842"/>
    </source>
</evidence>
<dbReference type="InterPro" id="IPR033749">
    <property type="entry name" value="Polyprenyl_synt_CS"/>
</dbReference>
<dbReference type="PANTHER" id="PTHR12001:SF69">
    <property type="entry name" value="ALL TRANS-POLYPRENYL-DIPHOSPHATE SYNTHASE PDSS1"/>
    <property type="match status" value="1"/>
</dbReference>
<feature type="non-terminal residue" evidence="6">
    <location>
        <position position="243"/>
    </location>
</feature>
<dbReference type="PROSITE" id="PS00723">
    <property type="entry name" value="POLYPRENYL_SYNTHASE_1"/>
    <property type="match status" value="1"/>
</dbReference>
<dbReference type="InterPro" id="IPR000092">
    <property type="entry name" value="Polyprenyl_synt"/>
</dbReference>
<dbReference type="Proteomes" id="UP000706172">
    <property type="component" value="Unassembled WGS sequence"/>
</dbReference>
<dbReference type="PANTHER" id="PTHR12001">
    <property type="entry name" value="GERANYLGERANYL PYROPHOSPHATE SYNTHASE"/>
    <property type="match status" value="1"/>
</dbReference>
<comment type="similarity">
    <text evidence="2">Belongs to the FPP/GGPP synthase family.</text>
</comment>
<evidence type="ECO:0000256" key="2">
    <source>
        <dbReference type="ARBA" id="ARBA00006706"/>
    </source>
</evidence>
<dbReference type="Pfam" id="PF00348">
    <property type="entry name" value="polyprenyl_synt"/>
    <property type="match status" value="1"/>
</dbReference>
<name>A0A931CTD6_9BACT</name>
<dbReference type="EMBL" id="JACCQK010000005">
    <property type="protein sequence ID" value="MBG0778331.1"/>
    <property type="molecule type" value="Genomic_DNA"/>
</dbReference>
<comment type="caution">
    <text evidence="6">The sequence shown here is derived from an EMBL/GenBank/DDBJ whole genome shotgun (WGS) entry which is preliminary data.</text>
</comment>
<evidence type="ECO:0000256" key="1">
    <source>
        <dbReference type="ARBA" id="ARBA00001946"/>
    </source>
</evidence>
<reference evidence="6" key="1">
    <citation type="submission" date="2020-07" db="EMBL/GenBank/DDBJ databases">
        <title>Severe corrosion of carbon steel in oil field produced water can be linked to methanogenic archaea containing a special type of NiFe hydrogenase.</title>
        <authorList>
            <person name="Lahme S."/>
            <person name="Mand J."/>
            <person name="Longwell J."/>
            <person name="Smith R."/>
            <person name="Enning D."/>
        </authorList>
    </citation>
    <scope>NUCLEOTIDE SEQUENCE</scope>
    <source>
        <strain evidence="6">MIC098Bin6</strain>
    </source>
</reference>
<accession>A0A931CTD6</accession>
<dbReference type="GO" id="GO:0008299">
    <property type="term" value="P:isoprenoid biosynthetic process"/>
    <property type="evidence" value="ECO:0007669"/>
    <property type="project" value="InterPro"/>
</dbReference>
<dbReference type="AlphaFoldDB" id="A0A931CTD6"/>
<dbReference type="SUPFAM" id="SSF48576">
    <property type="entry name" value="Terpenoid synthases"/>
    <property type="match status" value="1"/>
</dbReference>
<keyword evidence="4" id="KW-0479">Metal-binding</keyword>
<gene>
    <name evidence="6" type="ORF">H0S81_00140</name>
</gene>
<evidence type="ECO:0000256" key="3">
    <source>
        <dbReference type="ARBA" id="ARBA00022679"/>
    </source>
</evidence>
<proteinExistence type="inferred from homology"/>
<comment type="cofactor">
    <cofactor evidence="1">
        <name>Mg(2+)</name>
        <dbReference type="ChEBI" id="CHEBI:18420"/>
    </cofactor>
</comment>
<dbReference type="InterPro" id="IPR008949">
    <property type="entry name" value="Isoprenoid_synthase_dom_sf"/>
</dbReference>